<protein>
    <submittedName>
        <fullName evidence="9">MFS general substrate transporter</fullName>
    </submittedName>
</protein>
<feature type="transmembrane region" description="Helical" evidence="7">
    <location>
        <begin position="48"/>
        <end position="69"/>
    </location>
</feature>
<evidence type="ECO:0000256" key="5">
    <source>
        <dbReference type="ARBA" id="ARBA00023136"/>
    </source>
</evidence>
<evidence type="ECO:0000256" key="3">
    <source>
        <dbReference type="ARBA" id="ARBA00022692"/>
    </source>
</evidence>
<proteinExistence type="predicted"/>
<organism evidence="9 10">
    <name type="scientific">Macrolepiota fuliginosa MF-IS2</name>
    <dbReference type="NCBI Taxonomy" id="1400762"/>
    <lineage>
        <taxon>Eukaryota</taxon>
        <taxon>Fungi</taxon>
        <taxon>Dikarya</taxon>
        <taxon>Basidiomycota</taxon>
        <taxon>Agaricomycotina</taxon>
        <taxon>Agaricomycetes</taxon>
        <taxon>Agaricomycetidae</taxon>
        <taxon>Agaricales</taxon>
        <taxon>Agaricineae</taxon>
        <taxon>Agaricaceae</taxon>
        <taxon>Macrolepiota</taxon>
    </lineage>
</organism>
<evidence type="ECO:0000256" key="4">
    <source>
        <dbReference type="ARBA" id="ARBA00022989"/>
    </source>
</evidence>
<gene>
    <name evidence="9" type="ORF">P691DRAFT_803703</name>
</gene>
<reference evidence="9" key="1">
    <citation type="submission" date="2020-11" db="EMBL/GenBank/DDBJ databases">
        <authorList>
            <consortium name="DOE Joint Genome Institute"/>
            <person name="Ahrendt S."/>
            <person name="Riley R."/>
            <person name="Andreopoulos W."/>
            <person name="Labutti K."/>
            <person name="Pangilinan J."/>
            <person name="Ruiz-Duenas F.J."/>
            <person name="Barrasa J.M."/>
            <person name="Sanchez-Garcia M."/>
            <person name="Camarero S."/>
            <person name="Miyauchi S."/>
            <person name="Serrano A."/>
            <person name="Linde D."/>
            <person name="Babiker R."/>
            <person name="Drula E."/>
            <person name="Ayuso-Fernandez I."/>
            <person name="Pacheco R."/>
            <person name="Padilla G."/>
            <person name="Ferreira P."/>
            <person name="Barriuso J."/>
            <person name="Kellner H."/>
            <person name="Castanera R."/>
            <person name="Alfaro M."/>
            <person name="Ramirez L."/>
            <person name="Pisabarro A.G."/>
            <person name="Kuo A."/>
            <person name="Tritt A."/>
            <person name="Lipzen A."/>
            <person name="He G."/>
            <person name="Yan M."/>
            <person name="Ng V."/>
            <person name="Cullen D."/>
            <person name="Martin F."/>
            <person name="Rosso M.-N."/>
            <person name="Henrissat B."/>
            <person name="Hibbett D."/>
            <person name="Martinez A.T."/>
            <person name="Grigoriev I.V."/>
        </authorList>
    </citation>
    <scope>NUCLEOTIDE SEQUENCE</scope>
    <source>
        <strain evidence="9">MF-IS2</strain>
    </source>
</reference>
<accession>A0A9P6C2Q0</accession>
<evidence type="ECO:0000256" key="2">
    <source>
        <dbReference type="ARBA" id="ARBA00022448"/>
    </source>
</evidence>
<dbReference type="FunFam" id="1.20.1720.10:FF:000009">
    <property type="entry name" value="MFS multidrug transporter"/>
    <property type="match status" value="1"/>
</dbReference>
<feature type="compositionally biased region" description="Polar residues" evidence="6">
    <location>
        <begin position="528"/>
        <end position="537"/>
    </location>
</feature>
<dbReference type="PANTHER" id="PTHR23502:SF51">
    <property type="entry name" value="QUINIDINE RESISTANCE PROTEIN 1-RELATED"/>
    <property type="match status" value="1"/>
</dbReference>
<dbReference type="PROSITE" id="PS50850">
    <property type="entry name" value="MFS"/>
    <property type="match status" value="1"/>
</dbReference>
<dbReference type="InterPro" id="IPR036259">
    <property type="entry name" value="MFS_trans_sf"/>
</dbReference>
<name>A0A9P6C2Q0_9AGAR</name>
<feature type="transmembrane region" description="Helical" evidence="7">
    <location>
        <begin position="206"/>
        <end position="227"/>
    </location>
</feature>
<dbReference type="AlphaFoldDB" id="A0A9P6C2Q0"/>
<dbReference type="Proteomes" id="UP000807342">
    <property type="component" value="Unassembled WGS sequence"/>
</dbReference>
<feature type="domain" description="Major facilitator superfamily (MFS) profile" evidence="8">
    <location>
        <begin position="50"/>
        <end position="509"/>
    </location>
</feature>
<feature type="transmembrane region" description="Helical" evidence="7">
    <location>
        <begin position="287"/>
        <end position="310"/>
    </location>
</feature>
<comment type="subcellular location">
    <subcellularLocation>
        <location evidence="1">Membrane</location>
        <topology evidence="1">Multi-pass membrane protein</topology>
    </subcellularLocation>
</comment>
<feature type="transmembrane region" description="Helical" evidence="7">
    <location>
        <begin position="85"/>
        <end position="104"/>
    </location>
</feature>
<keyword evidence="3 7" id="KW-0812">Transmembrane</keyword>
<keyword evidence="5 7" id="KW-0472">Membrane</keyword>
<evidence type="ECO:0000313" key="10">
    <source>
        <dbReference type="Proteomes" id="UP000807342"/>
    </source>
</evidence>
<dbReference type="SUPFAM" id="SSF103473">
    <property type="entry name" value="MFS general substrate transporter"/>
    <property type="match status" value="1"/>
</dbReference>
<keyword evidence="2" id="KW-0813">Transport</keyword>
<dbReference type="InterPro" id="IPR020846">
    <property type="entry name" value="MFS_dom"/>
</dbReference>
<feature type="region of interest" description="Disordered" evidence="6">
    <location>
        <begin position="528"/>
        <end position="551"/>
    </location>
</feature>
<feature type="transmembrane region" description="Helical" evidence="7">
    <location>
        <begin position="140"/>
        <end position="164"/>
    </location>
</feature>
<feature type="transmembrane region" description="Helical" evidence="7">
    <location>
        <begin position="484"/>
        <end position="503"/>
    </location>
</feature>
<feature type="transmembrane region" description="Helical" evidence="7">
    <location>
        <begin position="176"/>
        <end position="194"/>
    </location>
</feature>
<evidence type="ECO:0000256" key="7">
    <source>
        <dbReference type="SAM" id="Phobius"/>
    </source>
</evidence>
<dbReference type="EMBL" id="MU151239">
    <property type="protein sequence ID" value="KAF9446558.1"/>
    <property type="molecule type" value="Genomic_DNA"/>
</dbReference>
<evidence type="ECO:0000256" key="1">
    <source>
        <dbReference type="ARBA" id="ARBA00004141"/>
    </source>
</evidence>
<feature type="region of interest" description="Disordered" evidence="6">
    <location>
        <begin position="1"/>
        <end position="36"/>
    </location>
</feature>
<dbReference type="Gene3D" id="1.20.1250.20">
    <property type="entry name" value="MFS general substrate transporter like domains"/>
    <property type="match status" value="1"/>
</dbReference>
<feature type="compositionally biased region" description="Basic and acidic residues" evidence="6">
    <location>
        <begin position="539"/>
        <end position="551"/>
    </location>
</feature>
<feature type="transmembrane region" description="Helical" evidence="7">
    <location>
        <begin position="116"/>
        <end position="134"/>
    </location>
</feature>
<dbReference type="PANTHER" id="PTHR23502">
    <property type="entry name" value="MAJOR FACILITATOR SUPERFAMILY"/>
    <property type="match status" value="1"/>
</dbReference>
<feature type="transmembrane region" description="Helical" evidence="7">
    <location>
        <begin position="322"/>
        <end position="346"/>
    </location>
</feature>
<sequence length="551" mass="60253">MSEKHSLENRPGPPSVDNTRPHSSSEISEGHGHDTVDMRNGLSRKEKWFVVILIALTALFSPFTANIYFPAIPTIAQAFDKPIELINLTVTVYVVLQGTSPMFWGTMSDNLGRRPIAAACLLILSLSCVGLALVPTSAYWLLMVLRCLQAAGSASTIAIGAGVISDISTPAERGGFYGFFALGPMAGPALGPVIGGALTQGLGWRAIFWFLCIAVSICLTVLITFFPETLPSRQFARHVRSPFKILYIPIIPIVGRGIRSAQGLAGPLPNKPKKFQNPFLMFTKYDIVLLLILNGTSFSVFFGVVTSLSTLFEETYPFLDEVRIGLCFLAMGGGMAVGTSLIGKFLDWRYRVEKRQFLARLSQAGDLEKRLEMEDVKDVEKLSDFPIERARLRFLPELVVMLGTCSAGYGWCLHNRVHLAVPLILHIIMGLICMAVMNGTTTLMIDLAPGQGSTVTACSNFVRCSFSAIIISIIQPLINAIGVGWTYVLLAGFVLISLPLFYVEMKFGPRWRIKRTALKPVVHAASSLEGSVSTDTETQGEHLGEDEDDRK</sequence>
<evidence type="ECO:0000259" key="8">
    <source>
        <dbReference type="PROSITE" id="PS50850"/>
    </source>
</evidence>
<keyword evidence="10" id="KW-1185">Reference proteome</keyword>
<evidence type="ECO:0000313" key="9">
    <source>
        <dbReference type="EMBL" id="KAF9446558.1"/>
    </source>
</evidence>
<evidence type="ECO:0000256" key="6">
    <source>
        <dbReference type="SAM" id="MobiDB-lite"/>
    </source>
</evidence>
<comment type="caution">
    <text evidence="9">The sequence shown here is derived from an EMBL/GenBank/DDBJ whole genome shotgun (WGS) entry which is preliminary data.</text>
</comment>
<dbReference type="OrthoDB" id="440553at2759"/>
<dbReference type="GO" id="GO:0022857">
    <property type="term" value="F:transmembrane transporter activity"/>
    <property type="evidence" value="ECO:0007669"/>
    <property type="project" value="InterPro"/>
</dbReference>
<keyword evidence="4 7" id="KW-1133">Transmembrane helix</keyword>
<dbReference type="InterPro" id="IPR011701">
    <property type="entry name" value="MFS"/>
</dbReference>
<dbReference type="Pfam" id="PF07690">
    <property type="entry name" value="MFS_1"/>
    <property type="match status" value="1"/>
</dbReference>
<feature type="transmembrane region" description="Helical" evidence="7">
    <location>
        <begin position="423"/>
        <end position="448"/>
    </location>
</feature>
<dbReference type="GO" id="GO:0005886">
    <property type="term" value="C:plasma membrane"/>
    <property type="evidence" value="ECO:0007669"/>
    <property type="project" value="TreeGrafter"/>
</dbReference>